<dbReference type="AlphaFoldDB" id="A0A3Q7EVS8"/>
<dbReference type="OMA" id="NYPENPM"/>
<dbReference type="EnsemblPlants" id="Solyc02g014777.1.1">
    <property type="protein sequence ID" value="Solyc02g014777.1.1"/>
    <property type="gene ID" value="Solyc02g014777.1"/>
</dbReference>
<organism evidence="1">
    <name type="scientific">Solanum lycopersicum</name>
    <name type="common">Tomato</name>
    <name type="synonym">Lycopersicon esculentum</name>
    <dbReference type="NCBI Taxonomy" id="4081"/>
    <lineage>
        <taxon>Eukaryota</taxon>
        <taxon>Viridiplantae</taxon>
        <taxon>Streptophyta</taxon>
        <taxon>Embryophyta</taxon>
        <taxon>Tracheophyta</taxon>
        <taxon>Spermatophyta</taxon>
        <taxon>Magnoliopsida</taxon>
        <taxon>eudicotyledons</taxon>
        <taxon>Gunneridae</taxon>
        <taxon>Pentapetalae</taxon>
        <taxon>asterids</taxon>
        <taxon>lamiids</taxon>
        <taxon>Solanales</taxon>
        <taxon>Solanaceae</taxon>
        <taxon>Solanoideae</taxon>
        <taxon>Solaneae</taxon>
        <taxon>Solanum</taxon>
        <taxon>Solanum subgen. Lycopersicon</taxon>
    </lineage>
</organism>
<accession>A0A3Q7EVS8</accession>
<keyword evidence="2" id="KW-1185">Reference proteome</keyword>
<evidence type="ECO:0000313" key="2">
    <source>
        <dbReference type="Proteomes" id="UP000004994"/>
    </source>
</evidence>
<protein>
    <submittedName>
        <fullName evidence="1">Uncharacterized protein</fullName>
    </submittedName>
</protein>
<reference evidence="1" key="2">
    <citation type="submission" date="2019-01" db="UniProtKB">
        <authorList>
            <consortium name="EnsemblPlants"/>
        </authorList>
    </citation>
    <scope>IDENTIFICATION</scope>
    <source>
        <strain evidence="1">cv. Heinz 1706</strain>
    </source>
</reference>
<reference evidence="1" key="1">
    <citation type="journal article" date="2012" name="Nature">
        <title>The tomato genome sequence provides insights into fleshy fruit evolution.</title>
        <authorList>
            <consortium name="Tomato Genome Consortium"/>
        </authorList>
    </citation>
    <scope>NUCLEOTIDE SEQUENCE [LARGE SCALE GENOMIC DNA]</scope>
    <source>
        <strain evidence="1">cv. Heinz 1706</strain>
    </source>
</reference>
<proteinExistence type="predicted"/>
<dbReference type="InParanoid" id="A0A3Q7EVS8"/>
<dbReference type="Gramene" id="Solyc02g014777.1.1">
    <property type="protein sequence ID" value="Solyc02g014777.1.1"/>
    <property type="gene ID" value="Solyc02g014777.1"/>
</dbReference>
<evidence type="ECO:0000313" key="1">
    <source>
        <dbReference type="EnsemblPlants" id="Solyc02g014777.1.1"/>
    </source>
</evidence>
<dbReference type="Proteomes" id="UP000004994">
    <property type="component" value="Chromosome 2"/>
</dbReference>
<name>A0A3Q7EVS8_SOLLC</name>
<sequence>MSSAKVTEWVSRQSLDYVIVMYGIYDKGGSIDRSCHIGPSWTSNCFDLNYPENPMPDIYQKYGQSNLFLDSLKEVNRVPIEISKK</sequence>